<proteinExistence type="predicted"/>
<accession>A0A1W1C6N0</accession>
<dbReference type="InterPro" id="IPR036770">
    <property type="entry name" value="Ankyrin_rpt-contain_sf"/>
</dbReference>
<dbReference type="InterPro" id="IPR002110">
    <property type="entry name" value="Ankyrin_rpt"/>
</dbReference>
<dbReference type="SUPFAM" id="SSF48403">
    <property type="entry name" value="Ankyrin repeat"/>
    <property type="match status" value="1"/>
</dbReference>
<evidence type="ECO:0000313" key="3">
    <source>
        <dbReference type="EMBL" id="SFV61405.1"/>
    </source>
</evidence>
<protein>
    <submittedName>
        <fullName evidence="3">Inversin protein alternative isoform, putative</fullName>
    </submittedName>
</protein>
<dbReference type="PANTHER" id="PTHR24171">
    <property type="entry name" value="ANKYRIN REPEAT DOMAIN-CONTAINING PROTEIN 39-RELATED"/>
    <property type="match status" value="1"/>
</dbReference>
<evidence type="ECO:0000256" key="2">
    <source>
        <dbReference type="ARBA" id="ARBA00023043"/>
    </source>
</evidence>
<dbReference type="GO" id="GO:0031436">
    <property type="term" value="C:BRCA1-BARD1 complex"/>
    <property type="evidence" value="ECO:0007669"/>
    <property type="project" value="TreeGrafter"/>
</dbReference>
<dbReference type="PROSITE" id="PS50297">
    <property type="entry name" value="ANK_REP_REGION"/>
    <property type="match status" value="2"/>
</dbReference>
<reference evidence="3" key="1">
    <citation type="submission" date="2016-10" db="EMBL/GenBank/DDBJ databases">
        <authorList>
            <person name="de Groot N.N."/>
        </authorList>
    </citation>
    <scope>NUCLEOTIDE SEQUENCE</scope>
</reference>
<dbReference type="GO" id="GO:0070531">
    <property type="term" value="C:BRCA1-A complex"/>
    <property type="evidence" value="ECO:0007669"/>
    <property type="project" value="TreeGrafter"/>
</dbReference>
<keyword evidence="2" id="KW-0040">ANK repeat</keyword>
<dbReference type="PROSITE" id="PS50088">
    <property type="entry name" value="ANK_REPEAT"/>
    <property type="match status" value="2"/>
</dbReference>
<dbReference type="GO" id="GO:0004842">
    <property type="term" value="F:ubiquitin-protein transferase activity"/>
    <property type="evidence" value="ECO:0007669"/>
    <property type="project" value="TreeGrafter"/>
</dbReference>
<dbReference type="SMART" id="SM00248">
    <property type="entry name" value="ANK"/>
    <property type="match status" value="2"/>
</dbReference>
<evidence type="ECO:0000256" key="1">
    <source>
        <dbReference type="ARBA" id="ARBA00022737"/>
    </source>
</evidence>
<dbReference type="PRINTS" id="PR01415">
    <property type="entry name" value="ANKYRIN"/>
</dbReference>
<dbReference type="EMBL" id="FPHB01000051">
    <property type="protein sequence ID" value="SFV61405.1"/>
    <property type="molecule type" value="Genomic_DNA"/>
</dbReference>
<gene>
    <name evidence="3" type="ORF">MNB_SM-7-551</name>
</gene>
<dbReference type="Pfam" id="PF12796">
    <property type="entry name" value="Ank_2"/>
    <property type="match status" value="1"/>
</dbReference>
<keyword evidence="1" id="KW-0677">Repeat</keyword>
<organism evidence="3">
    <name type="scientific">hydrothermal vent metagenome</name>
    <dbReference type="NCBI Taxonomy" id="652676"/>
    <lineage>
        <taxon>unclassified sequences</taxon>
        <taxon>metagenomes</taxon>
        <taxon>ecological metagenomes</taxon>
    </lineage>
</organism>
<name>A0A1W1C6N0_9ZZZZ</name>
<dbReference type="GO" id="GO:0085020">
    <property type="term" value="P:protein K6-linked ubiquitination"/>
    <property type="evidence" value="ECO:0007669"/>
    <property type="project" value="TreeGrafter"/>
</dbReference>
<sequence>MNSNEVMKQVEELVYNNDIEGFKKLMDSLEDVNLQDKYGWTPLHLAIRRGREEMVRYLVEEKGADINIQDTSGWTPLMEAIMDDFEEIVKYLVQKGADLSIANARGVTAPVLAQKFERTSMQKYLS</sequence>
<dbReference type="AlphaFoldDB" id="A0A1W1C6N0"/>
<dbReference type="PANTHER" id="PTHR24171:SF8">
    <property type="entry name" value="BRCA1-ASSOCIATED RING DOMAIN PROTEIN 1"/>
    <property type="match status" value="1"/>
</dbReference>
<dbReference type="Gene3D" id="1.25.40.20">
    <property type="entry name" value="Ankyrin repeat-containing domain"/>
    <property type="match status" value="2"/>
</dbReference>